<evidence type="ECO:0000256" key="6">
    <source>
        <dbReference type="ARBA" id="ARBA00023049"/>
    </source>
</evidence>
<dbReference type="GO" id="GO:0051603">
    <property type="term" value="P:proteolysis involved in protein catabolic process"/>
    <property type="evidence" value="ECO:0007669"/>
    <property type="project" value="TreeGrafter"/>
</dbReference>
<evidence type="ECO:0000256" key="4">
    <source>
        <dbReference type="ARBA" id="ARBA00022833"/>
    </source>
</evidence>
<sequence>MNISRIQNKTPRLSRRHFLYLAGIGSLSLATGCATHPVTGQRQFMLMSESQEIELDKENSPHQISADYGVVQDKNLQDYVSGVGRDMASRSHRPDMPYSFNTLNATYINAYAFPGGTIGVSRGILLELQDEAELASLIGHELGHVNARHTAQRMTRGMLAQVVFTGAAAAAGPQWENVVAGLGGIGTGALLASYSRNQEREADELGLEYMARADYNPEGFVGLMEMLKDMSGEDRGSLEMLFSTHPMSSERYQTAVNRVRTDYQKNSKPLYRERYMDNTARLRQIKQAVQDMQEGDDLMRAKKPGEAGEKYSSALQAAPEDYVANLKMSKYLLSRDNNSQARKYASEAREIYPEEPQAMHILGMAWLRQEKFEQSLAEFSRYQERLPGNPNTLFFQGYSYEGMGRRNQAAEKYYAFLQQVNQGDKAQHAYNRLKEWGYI</sequence>
<evidence type="ECO:0000313" key="10">
    <source>
        <dbReference type="Proteomes" id="UP000005496"/>
    </source>
</evidence>
<evidence type="ECO:0000256" key="5">
    <source>
        <dbReference type="ARBA" id="ARBA00023014"/>
    </source>
</evidence>
<keyword evidence="5" id="KW-0411">Iron-sulfur</keyword>
<dbReference type="GO" id="GO:0051536">
    <property type="term" value="F:iron-sulfur cluster binding"/>
    <property type="evidence" value="ECO:0007669"/>
    <property type="project" value="UniProtKB-KW"/>
</dbReference>
<dbReference type="Gene3D" id="1.25.40.10">
    <property type="entry name" value="Tetratricopeptide repeat domain"/>
    <property type="match status" value="1"/>
</dbReference>
<dbReference type="InterPro" id="IPR011990">
    <property type="entry name" value="TPR-like_helical_dom_sf"/>
</dbReference>
<keyword evidence="3 7" id="KW-0378">Hydrolase</keyword>
<comment type="cofactor">
    <cofactor evidence="7">
        <name>Zn(2+)</name>
        <dbReference type="ChEBI" id="CHEBI:29105"/>
    </cofactor>
    <text evidence="7">Binds 1 zinc ion per subunit.</text>
</comment>
<dbReference type="Proteomes" id="UP000005496">
    <property type="component" value="Unassembled WGS sequence"/>
</dbReference>
<dbReference type="InterPro" id="IPR006311">
    <property type="entry name" value="TAT_signal"/>
</dbReference>
<evidence type="ECO:0000256" key="2">
    <source>
        <dbReference type="ARBA" id="ARBA00022723"/>
    </source>
</evidence>
<accession>D6SUR4</accession>
<protein>
    <submittedName>
        <fullName evidence="9">Peptidase M48 Ste24p</fullName>
    </submittedName>
</protein>
<keyword evidence="10" id="KW-1185">Reference proteome</keyword>
<keyword evidence="2" id="KW-0479">Metal-binding</keyword>
<dbReference type="PANTHER" id="PTHR22726:SF1">
    <property type="entry name" value="METALLOENDOPEPTIDASE OMA1, MITOCHONDRIAL"/>
    <property type="match status" value="1"/>
</dbReference>
<dbReference type="OrthoDB" id="9810445at2"/>
<dbReference type="Gene3D" id="3.30.2010.10">
    <property type="entry name" value="Metalloproteases ('zincins'), catalytic domain"/>
    <property type="match status" value="1"/>
</dbReference>
<dbReference type="AlphaFoldDB" id="D6SUR4"/>
<dbReference type="PROSITE" id="PS51257">
    <property type="entry name" value="PROKAR_LIPOPROTEIN"/>
    <property type="match status" value="1"/>
</dbReference>
<dbReference type="Pfam" id="PF01435">
    <property type="entry name" value="Peptidase_M48"/>
    <property type="match status" value="1"/>
</dbReference>
<dbReference type="EMBL" id="ACJN02000004">
    <property type="protein sequence ID" value="EFI33044.1"/>
    <property type="molecule type" value="Genomic_DNA"/>
</dbReference>
<evidence type="ECO:0000256" key="7">
    <source>
        <dbReference type="RuleBase" id="RU003983"/>
    </source>
</evidence>
<dbReference type="PANTHER" id="PTHR22726">
    <property type="entry name" value="METALLOENDOPEPTIDASE OMA1"/>
    <property type="match status" value="1"/>
</dbReference>
<proteinExistence type="inferred from homology"/>
<dbReference type="GO" id="GO:0016020">
    <property type="term" value="C:membrane"/>
    <property type="evidence" value="ECO:0007669"/>
    <property type="project" value="TreeGrafter"/>
</dbReference>
<dbReference type="InterPro" id="IPR001915">
    <property type="entry name" value="Peptidase_M48"/>
</dbReference>
<evidence type="ECO:0000313" key="9">
    <source>
        <dbReference type="EMBL" id="EFI33044.1"/>
    </source>
</evidence>
<gene>
    <name evidence="9" type="ORF">Dthio_PD0358</name>
</gene>
<dbReference type="GO" id="GO:0046872">
    <property type="term" value="F:metal ion binding"/>
    <property type="evidence" value="ECO:0007669"/>
    <property type="project" value="UniProtKB-KW"/>
</dbReference>
<dbReference type="eggNOG" id="COG4783">
    <property type="taxonomic scope" value="Bacteria"/>
</dbReference>
<comment type="similarity">
    <text evidence="7">Belongs to the peptidase M48 family.</text>
</comment>
<reference evidence="9" key="1">
    <citation type="submission" date="2010-05" db="EMBL/GenBank/DDBJ databases">
        <title>The draft genome of Desulfonatronospira thiodismutans ASO3-1.</title>
        <authorList>
            <consortium name="US DOE Joint Genome Institute (JGI-PGF)"/>
            <person name="Lucas S."/>
            <person name="Copeland A."/>
            <person name="Lapidus A."/>
            <person name="Cheng J.-F."/>
            <person name="Bruce D."/>
            <person name="Goodwin L."/>
            <person name="Pitluck S."/>
            <person name="Chertkov O."/>
            <person name="Brettin T."/>
            <person name="Detter J.C."/>
            <person name="Han C."/>
            <person name="Land M.L."/>
            <person name="Hauser L."/>
            <person name="Kyrpides N."/>
            <person name="Mikhailova N."/>
            <person name="Muyzer G."/>
            <person name="Woyke T."/>
        </authorList>
    </citation>
    <scope>NUCLEOTIDE SEQUENCE [LARGE SCALE GENOMIC DNA]</scope>
    <source>
        <strain evidence="9">ASO3-1</strain>
    </source>
</reference>
<dbReference type="InterPro" id="IPR051156">
    <property type="entry name" value="Mito/Outer_Membr_Metalloprot"/>
</dbReference>
<dbReference type="SUPFAM" id="SSF48452">
    <property type="entry name" value="TPR-like"/>
    <property type="match status" value="1"/>
</dbReference>
<dbReference type="RefSeq" id="WP_008871737.1">
    <property type="nucleotide sequence ID" value="NZ_ACJN02000004.1"/>
</dbReference>
<dbReference type="GO" id="GO:0004222">
    <property type="term" value="F:metalloendopeptidase activity"/>
    <property type="evidence" value="ECO:0007669"/>
    <property type="project" value="InterPro"/>
</dbReference>
<evidence type="ECO:0000259" key="8">
    <source>
        <dbReference type="Pfam" id="PF01435"/>
    </source>
</evidence>
<organism evidence="9 10">
    <name type="scientific">Desulfonatronospira thiodismutans ASO3-1</name>
    <dbReference type="NCBI Taxonomy" id="555779"/>
    <lineage>
        <taxon>Bacteria</taxon>
        <taxon>Pseudomonadati</taxon>
        <taxon>Thermodesulfobacteriota</taxon>
        <taxon>Desulfovibrionia</taxon>
        <taxon>Desulfovibrionales</taxon>
        <taxon>Desulfonatronovibrionaceae</taxon>
        <taxon>Desulfonatronospira</taxon>
    </lineage>
</organism>
<keyword evidence="4 7" id="KW-0862">Zinc</keyword>
<name>D6SUR4_9BACT</name>
<feature type="domain" description="Peptidase M48" evidence="8">
    <location>
        <begin position="77"/>
        <end position="257"/>
    </location>
</feature>
<dbReference type="PROSITE" id="PS51318">
    <property type="entry name" value="TAT"/>
    <property type="match status" value="1"/>
</dbReference>
<keyword evidence="5" id="KW-0408">Iron</keyword>
<evidence type="ECO:0000256" key="3">
    <source>
        <dbReference type="ARBA" id="ARBA00022801"/>
    </source>
</evidence>
<keyword evidence="1 7" id="KW-0645">Protease</keyword>
<keyword evidence="6 7" id="KW-0482">Metalloprotease</keyword>
<comment type="caution">
    <text evidence="9">The sequence shown here is derived from an EMBL/GenBank/DDBJ whole genome shotgun (WGS) entry which is preliminary data.</text>
</comment>
<evidence type="ECO:0000256" key="1">
    <source>
        <dbReference type="ARBA" id="ARBA00022670"/>
    </source>
</evidence>